<proteinExistence type="predicted"/>
<reference evidence="2" key="1">
    <citation type="journal article" date="2019" name="Int. J. Syst. Evol. Microbiol.">
        <title>The Global Catalogue of Microorganisms (GCM) 10K type strain sequencing project: providing services to taxonomists for standard genome sequencing and annotation.</title>
        <authorList>
            <consortium name="The Broad Institute Genomics Platform"/>
            <consortium name="The Broad Institute Genome Sequencing Center for Infectious Disease"/>
            <person name="Wu L."/>
            <person name="Ma J."/>
        </authorList>
    </citation>
    <scope>NUCLEOTIDE SEQUENCE [LARGE SCALE GENOMIC DNA]</scope>
    <source>
        <strain evidence="2">JCM 31696</strain>
    </source>
</reference>
<protein>
    <submittedName>
        <fullName evidence="1">Uncharacterized protein</fullName>
    </submittedName>
</protein>
<organism evidence="1 2">
    <name type="scientific">Actinomadura adrarensis</name>
    <dbReference type="NCBI Taxonomy" id="1819600"/>
    <lineage>
        <taxon>Bacteria</taxon>
        <taxon>Bacillati</taxon>
        <taxon>Actinomycetota</taxon>
        <taxon>Actinomycetes</taxon>
        <taxon>Streptosporangiales</taxon>
        <taxon>Thermomonosporaceae</taxon>
        <taxon>Actinomadura</taxon>
    </lineage>
</organism>
<dbReference type="Proteomes" id="UP001597083">
    <property type="component" value="Unassembled WGS sequence"/>
</dbReference>
<name>A0ABW3C8T5_9ACTN</name>
<keyword evidence="2" id="KW-1185">Reference proteome</keyword>
<comment type="caution">
    <text evidence="1">The sequence shown here is derived from an EMBL/GenBank/DDBJ whole genome shotgun (WGS) entry which is preliminary data.</text>
</comment>
<dbReference type="Pfam" id="PF21863">
    <property type="entry name" value="HTH_67"/>
    <property type="match status" value="1"/>
</dbReference>
<sequence length="76" mass="8032">GWIDADGKATALGVEGRDQVERLTDRLAARAWRSLSEAEVDRLVELNGPILTAAFLSGLLPGTSTLGIATVQGPTW</sequence>
<evidence type="ECO:0000313" key="1">
    <source>
        <dbReference type="EMBL" id="MFD0850866.1"/>
    </source>
</evidence>
<evidence type="ECO:0000313" key="2">
    <source>
        <dbReference type="Proteomes" id="UP001597083"/>
    </source>
</evidence>
<dbReference type="InterPro" id="IPR054058">
    <property type="entry name" value="HTH_67"/>
</dbReference>
<dbReference type="EMBL" id="JBHTIR010000165">
    <property type="protein sequence ID" value="MFD0850866.1"/>
    <property type="molecule type" value="Genomic_DNA"/>
</dbReference>
<feature type="non-terminal residue" evidence="1">
    <location>
        <position position="1"/>
    </location>
</feature>
<gene>
    <name evidence="1" type="ORF">ACFQ07_01355</name>
</gene>
<accession>A0ABW3C8T5</accession>